<evidence type="ECO:0000313" key="10">
    <source>
        <dbReference type="Proteomes" id="UP000323011"/>
    </source>
</evidence>
<dbReference type="AlphaFoldDB" id="A0A5A8CHC1"/>
<dbReference type="PANTHER" id="PTHR12411">
    <property type="entry name" value="CYSTEINE PROTEASE FAMILY C1-RELATED"/>
    <property type="match status" value="1"/>
</dbReference>
<evidence type="ECO:0000256" key="2">
    <source>
        <dbReference type="ARBA" id="ARBA00023145"/>
    </source>
</evidence>
<dbReference type="OMA" id="KAFHHFK"/>
<dbReference type="InterPro" id="IPR038765">
    <property type="entry name" value="Papain-like_cys_pep_sf"/>
</dbReference>
<dbReference type="InterPro" id="IPR039417">
    <property type="entry name" value="Peptidase_C1A_papain-like"/>
</dbReference>
<dbReference type="PROSITE" id="PS00139">
    <property type="entry name" value="THIOL_PROTEASE_CYS"/>
    <property type="match status" value="1"/>
</dbReference>
<keyword evidence="2" id="KW-0865">Zymogen</keyword>
<comment type="caution">
    <text evidence="7">The sequence shown here is derived from an EMBL/GenBank/DDBJ whole genome shotgun (WGS) entry which is preliminary data.</text>
</comment>
<dbReference type="GO" id="GO:0006508">
    <property type="term" value="P:proteolysis"/>
    <property type="evidence" value="ECO:0007669"/>
    <property type="project" value="InterPro"/>
</dbReference>
<evidence type="ECO:0000256" key="1">
    <source>
        <dbReference type="ARBA" id="ARBA00008455"/>
    </source>
</evidence>
<keyword evidence="5" id="KW-0732">Signal</keyword>
<reference evidence="9 10" key="1">
    <citation type="submission" date="2019-07" db="EMBL/GenBank/DDBJ databases">
        <title>Genomes of Cafeteria roenbergensis.</title>
        <authorList>
            <person name="Fischer M.G."/>
            <person name="Hackl T."/>
            <person name="Roman M."/>
        </authorList>
    </citation>
    <scope>NUCLEOTIDE SEQUENCE [LARGE SCALE GENOMIC DNA]</scope>
    <source>
        <strain evidence="7 10">BVI</strain>
        <strain evidence="8 9">E4-10P</strain>
    </source>
</reference>
<dbReference type="EMBL" id="VLTO01000006">
    <property type="protein sequence ID" value="KAA0176820.1"/>
    <property type="molecule type" value="Genomic_DNA"/>
</dbReference>
<keyword evidence="3" id="KW-1015">Disulfide bond</keyword>
<dbReference type="InterPro" id="IPR013128">
    <property type="entry name" value="Peptidase_C1A"/>
</dbReference>
<dbReference type="CDD" id="cd02248">
    <property type="entry name" value="Peptidase_C1A"/>
    <property type="match status" value="1"/>
</dbReference>
<feature type="signal peptide" evidence="5">
    <location>
        <begin position="1"/>
        <end position="19"/>
    </location>
</feature>
<protein>
    <recommendedName>
        <fullName evidence="6">Peptidase C1A papain C-terminal domain-containing protein</fullName>
    </recommendedName>
</protein>
<feature type="compositionally biased region" description="Basic and acidic residues" evidence="4">
    <location>
        <begin position="319"/>
        <end position="329"/>
    </location>
</feature>
<evidence type="ECO:0000313" key="8">
    <source>
        <dbReference type="EMBL" id="KAA0176820.1"/>
    </source>
</evidence>
<evidence type="ECO:0000259" key="6">
    <source>
        <dbReference type="SMART" id="SM00645"/>
    </source>
</evidence>
<dbReference type="GO" id="GO:0008234">
    <property type="term" value="F:cysteine-type peptidase activity"/>
    <property type="evidence" value="ECO:0007669"/>
    <property type="project" value="InterPro"/>
</dbReference>
<feature type="region of interest" description="Disordered" evidence="4">
    <location>
        <begin position="319"/>
        <end position="345"/>
    </location>
</feature>
<organism evidence="7 10">
    <name type="scientific">Cafeteria roenbergensis</name>
    <name type="common">Marine flagellate</name>
    <dbReference type="NCBI Taxonomy" id="33653"/>
    <lineage>
        <taxon>Eukaryota</taxon>
        <taxon>Sar</taxon>
        <taxon>Stramenopiles</taxon>
        <taxon>Bigyra</taxon>
        <taxon>Opalozoa</taxon>
        <taxon>Bicosoecida</taxon>
        <taxon>Cafeteriaceae</taxon>
        <taxon>Cafeteria</taxon>
    </lineage>
</organism>
<feature type="chain" id="PRO_5033472844" description="Peptidase C1A papain C-terminal domain-containing protein" evidence="5">
    <location>
        <begin position="20"/>
        <end position="579"/>
    </location>
</feature>
<dbReference type="SUPFAM" id="SSF54001">
    <property type="entry name" value="Cysteine proteinases"/>
    <property type="match status" value="1"/>
</dbReference>
<dbReference type="FunFam" id="3.90.70.10:FF:000332">
    <property type="entry name" value="Cathepsin L1"/>
    <property type="match status" value="1"/>
</dbReference>
<dbReference type="Proteomes" id="UP000323011">
    <property type="component" value="Unassembled WGS sequence"/>
</dbReference>
<keyword evidence="10" id="KW-1185">Reference proteome</keyword>
<accession>A0A5A8CHC1</accession>
<dbReference type="Pfam" id="PF00112">
    <property type="entry name" value="Peptidase_C1"/>
    <property type="match status" value="1"/>
</dbReference>
<evidence type="ECO:0000256" key="5">
    <source>
        <dbReference type="SAM" id="SignalP"/>
    </source>
</evidence>
<dbReference type="SMART" id="SM00645">
    <property type="entry name" value="Pept_C1"/>
    <property type="match status" value="1"/>
</dbReference>
<evidence type="ECO:0000256" key="4">
    <source>
        <dbReference type="SAM" id="MobiDB-lite"/>
    </source>
</evidence>
<dbReference type="InterPro" id="IPR000668">
    <property type="entry name" value="Peptidase_C1A_C"/>
</dbReference>
<dbReference type="EMBL" id="VLTN01000021">
    <property type="protein sequence ID" value="KAA0152386.1"/>
    <property type="molecule type" value="Genomic_DNA"/>
</dbReference>
<comment type="similarity">
    <text evidence="1">Belongs to the peptidase C1 family.</text>
</comment>
<sequence>MRSLLCALAAAACAVAASASPAVPQYGATNQHLKGFISLPYGSLIEPFETWVDFASGRQRTEYYNGMDLYITDNTAQMSYTVVPTGKDVTSCFDAPGAAVPVPLLPANTTGFVFNGTDTVRERAANRYVLTTVNYGRVGVYTLWVAATDNFTPIRYEMMGYDTLLGSHFDKYVVEYEGVAFGPASGANSSALYKPLSSFTCKPMPNSDSDGNAVTGGMGNPLAVLADAMFPNMVPEDPDCSSPSVHPSAALRCAYEAFAARHGSSRGANAFGRFRRSAHFVEARNRASRAQSGSFRVALNRFADWSDAEMLAARGGVSRRDLPANDPRRRTVHAASPNRIGPHSVHTASAGAAVPAFKNWTAEGAVLPPPDQAICGSCWAHGAAATIAGSIFRKTGKLVPHSRQELMDCSWAQGNNACDGGFDTSGYEWILTQRVQGLAVQSAYGPYLGQDGRCHNDTASFGVMATIAHYREVQSGSEQALLQALTDVGPISISIDAALPDFTFYSSGVYDNPACKNDPDDLDHTVLAAGFGTDAATGKDYYLVRNSWSTHWGDNGYIRIARQGNICGVATQPTYVVLN</sequence>
<dbReference type="InterPro" id="IPR000169">
    <property type="entry name" value="Pept_cys_AS"/>
</dbReference>
<dbReference type="Gene3D" id="3.90.70.10">
    <property type="entry name" value="Cysteine proteinases"/>
    <property type="match status" value="1"/>
</dbReference>
<dbReference type="OrthoDB" id="65740at2759"/>
<proteinExistence type="inferred from homology"/>
<dbReference type="Proteomes" id="UP000322899">
    <property type="component" value="Unassembled WGS sequence"/>
</dbReference>
<feature type="domain" description="Peptidase C1A papain C-terminal" evidence="6">
    <location>
        <begin position="354"/>
        <end position="577"/>
    </location>
</feature>
<evidence type="ECO:0000313" key="7">
    <source>
        <dbReference type="EMBL" id="KAA0152386.1"/>
    </source>
</evidence>
<gene>
    <name evidence="8" type="ORF">FNF27_01642</name>
    <name evidence="7" type="ORF">FNF29_03952</name>
</gene>
<evidence type="ECO:0000313" key="9">
    <source>
        <dbReference type="Proteomes" id="UP000322899"/>
    </source>
</evidence>
<evidence type="ECO:0000256" key="3">
    <source>
        <dbReference type="ARBA" id="ARBA00023157"/>
    </source>
</evidence>
<name>A0A5A8CHC1_CAFRO</name>